<evidence type="ECO:0000256" key="1">
    <source>
        <dbReference type="ARBA" id="ARBA00022491"/>
    </source>
</evidence>
<dbReference type="Gene3D" id="1.10.357.10">
    <property type="entry name" value="Tetracycline Repressor, domain 2"/>
    <property type="match status" value="1"/>
</dbReference>
<keyword evidence="6" id="KW-1185">Reference proteome</keyword>
<dbReference type="SUPFAM" id="SSF46689">
    <property type="entry name" value="Homeodomain-like"/>
    <property type="match status" value="1"/>
</dbReference>
<keyword evidence="1" id="KW-0678">Repressor</keyword>
<evidence type="ECO:0000256" key="3">
    <source>
        <dbReference type="PROSITE-ProRule" id="PRU00335"/>
    </source>
</evidence>
<dbReference type="InterPro" id="IPR001647">
    <property type="entry name" value="HTH_TetR"/>
</dbReference>
<dbReference type="PANTHER" id="PTHR43479:SF7">
    <property type="entry name" value="TETR-FAMILY TRANSCRIPTIONAL REGULATOR"/>
    <property type="match status" value="1"/>
</dbReference>
<dbReference type="Pfam" id="PF14278">
    <property type="entry name" value="TetR_C_8"/>
    <property type="match status" value="1"/>
</dbReference>
<sequence length="198" mass="22906">MSIHEQMNSETKQAIRQALVEQMQTVPFEQITVKNLALTANINRGTFYLHYMDKFEVMEDLQQQLLQELASCVQQVQPVEAFQTIQKGQLYQPFVGVITYIKKQDKAFRVLLGANGSQAFSHQMKNVFSNHLLDKVMALQVEAFDSEFRSYLQAFLTSAILGVIQQWLENGNEDMTVEEMVMMHFRLLRFISSLGFLR</sequence>
<proteinExistence type="predicted"/>
<reference evidence="5" key="1">
    <citation type="submission" date="2022-08" db="EMBL/GenBank/DDBJ databases">
        <title>Draft genome sequence of Lysinibacillus sp. strain KH24.</title>
        <authorList>
            <person name="Kanbe H."/>
            <person name="Itoh H."/>
        </authorList>
    </citation>
    <scope>NUCLEOTIDE SEQUENCE</scope>
    <source>
        <strain evidence="5">KH24</strain>
    </source>
</reference>
<evidence type="ECO:0000259" key="4">
    <source>
        <dbReference type="PROSITE" id="PS50977"/>
    </source>
</evidence>
<organism evidence="5 6">
    <name type="scientific">Lysinibacillus piscis</name>
    <dbReference type="NCBI Taxonomy" id="2518931"/>
    <lineage>
        <taxon>Bacteria</taxon>
        <taxon>Bacillati</taxon>
        <taxon>Bacillota</taxon>
        <taxon>Bacilli</taxon>
        <taxon>Bacillales</taxon>
        <taxon>Bacillaceae</taxon>
        <taxon>Lysinibacillus</taxon>
    </lineage>
</organism>
<protein>
    <submittedName>
        <fullName evidence="5">TetR family transcriptional regulator</fullName>
    </submittedName>
</protein>
<evidence type="ECO:0000313" key="6">
    <source>
        <dbReference type="Proteomes" id="UP001065593"/>
    </source>
</evidence>
<dbReference type="EMBL" id="BRZA01000001">
    <property type="protein sequence ID" value="GLC87174.1"/>
    <property type="molecule type" value="Genomic_DNA"/>
</dbReference>
<comment type="caution">
    <text evidence="5">The sequence shown here is derived from an EMBL/GenBank/DDBJ whole genome shotgun (WGS) entry which is preliminary data.</text>
</comment>
<evidence type="ECO:0000256" key="2">
    <source>
        <dbReference type="ARBA" id="ARBA00023125"/>
    </source>
</evidence>
<evidence type="ECO:0000313" key="5">
    <source>
        <dbReference type="EMBL" id="GLC87174.1"/>
    </source>
</evidence>
<dbReference type="RefSeq" id="WP_264986905.1">
    <property type="nucleotide sequence ID" value="NZ_BRZA01000001.1"/>
</dbReference>
<keyword evidence="2 3" id="KW-0238">DNA-binding</keyword>
<gene>
    <name evidence="5" type="ORF">LYSBPC_03010</name>
</gene>
<dbReference type="Proteomes" id="UP001065593">
    <property type="component" value="Unassembled WGS sequence"/>
</dbReference>
<accession>A0ABQ5NFM6</accession>
<dbReference type="InterPro" id="IPR039532">
    <property type="entry name" value="TetR_C_Firmicutes"/>
</dbReference>
<feature type="domain" description="HTH tetR-type" evidence="4">
    <location>
        <begin position="9"/>
        <end position="69"/>
    </location>
</feature>
<dbReference type="InterPro" id="IPR009057">
    <property type="entry name" value="Homeodomain-like_sf"/>
</dbReference>
<name>A0ABQ5NFM6_9BACI</name>
<feature type="DNA-binding region" description="H-T-H motif" evidence="3">
    <location>
        <begin position="32"/>
        <end position="51"/>
    </location>
</feature>
<dbReference type="PANTHER" id="PTHR43479">
    <property type="entry name" value="ACREF/ENVCD OPERON REPRESSOR-RELATED"/>
    <property type="match status" value="1"/>
</dbReference>
<dbReference type="PROSITE" id="PS50977">
    <property type="entry name" value="HTH_TETR_2"/>
    <property type="match status" value="1"/>
</dbReference>
<dbReference type="InterPro" id="IPR050624">
    <property type="entry name" value="HTH-type_Tx_Regulator"/>
</dbReference>